<dbReference type="PANTHER" id="PTHR43637:SF2">
    <property type="entry name" value="PROTEIN GVPD 1"/>
    <property type="match status" value="1"/>
</dbReference>
<dbReference type="InterPro" id="IPR027417">
    <property type="entry name" value="P-loop_NTPase"/>
</dbReference>
<dbReference type="PROSITE" id="PS51146">
    <property type="entry name" value="KAIC"/>
    <property type="match status" value="1"/>
</dbReference>
<name>A0A0P0N535_9CREN</name>
<accession>A0A0P0N535</accession>
<evidence type="ECO:0000313" key="6">
    <source>
        <dbReference type="Proteomes" id="UP000058613"/>
    </source>
</evidence>
<feature type="domain" description="KaiC" evidence="3">
    <location>
        <begin position="4"/>
        <end position="252"/>
    </location>
</feature>
<dbReference type="KEGG" id="pdl:Pyrde_1977"/>
<dbReference type="EMBL" id="CP013011">
    <property type="protein sequence ID" value="ALL02020.1"/>
    <property type="molecule type" value="Genomic_DNA"/>
</dbReference>
<dbReference type="InterPro" id="IPR010624">
    <property type="entry name" value="KaiC_dom"/>
</dbReference>
<dbReference type="STRING" id="1273541.Pyrde_1977"/>
<gene>
    <name evidence="5" type="ORF">Pdsh_03630</name>
    <name evidence="4" type="ORF">Pyrde_1977</name>
</gene>
<organism evidence="4 6">
    <name type="scientific">Pyrodictium delaneyi</name>
    <dbReference type="NCBI Taxonomy" id="1273541"/>
    <lineage>
        <taxon>Archaea</taxon>
        <taxon>Thermoproteota</taxon>
        <taxon>Thermoprotei</taxon>
        <taxon>Desulfurococcales</taxon>
        <taxon>Pyrodictiaceae</taxon>
        <taxon>Pyrodictium</taxon>
    </lineage>
</organism>
<reference evidence="5 7" key="2">
    <citation type="submission" date="2017-05" db="EMBL/GenBank/DDBJ databases">
        <title>The draft genome of the hyperthermophilic archaeon 'Pyrodictium delaneyi strain Hulk', an iron and nitrate reducer, reveals the capacity for sulfate reduction.</title>
        <authorList>
            <person name="Demey L.M."/>
            <person name="Miller C."/>
            <person name="Manzella M."/>
            <person name="Reguera G."/>
            <person name="Kashefi K."/>
        </authorList>
    </citation>
    <scope>NUCLEOTIDE SEQUENCE [LARGE SCALE GENOMIC DNA]</scope>
    <source>
        <strain evidence="5 7">Hulk</strain>
    </source>
</reference>
<evidence type="ECO:0000259" key="3">
    <source>
        <dbReference type="PROSITE" id="PS51146"/>
    </source>
</evidence>
<dbReference type="GeneID" id="26100317"/>
<dbReference type="GO" id="GO:0005524">
    <property type="term" value="F:ATP binding"/>
    <property type="evidence" value="ECO:0007669"/>
    <property type="project" value="UniProtKB-KW"/>
</dbReference>
<dbReference type="PANTHER" id="PTHR43637">
    <property type="entry name" value="UPF0273 PROTEIN TM_0370"/>
    <property type="match status" value="1"/>
</dbReference>
<dbReference type="SUPFAM" id="SSF52540">
    <property type="entry name" value="P-loop containing nucleoside triphosphate hydrolases"/>
    <property type="match status" value="1"/>
</dbReference>
<evidence type="ECO:0000313" key="4">
    <source>
        <dbReference type="EMBL" id="ALL02020.1"/>
    </source>
</evidence>
<evidence type="ECO:0000313" key="7">
    <source>
        <dbReference type="Proteomes" id="UP000196694"/>
    </source>
</evidence>
<evidence type="ECO:0000313" key="5">
    <source>
        <dbReference type="EMBL" id="OWJ54817.1"/>
    </source>
</evidence>
<dbReference type="Proteomes" id="UP000058613">
    <property type="component" value="Chromosome"/>
</dbReference>
<dbReference type="InterPro" id="IPR014774">
    <property type="entry name" value="KaiC-like_dom"/>
</dbReference>
<evidence type="ECO:0000256" key="1">
    <source>
        <dbReference type="ARBA" id="ARBA00022741"/>
    </source>
</evidence>
<dbReference type="EMBL" id="NCQP01000002">
    <property type="protein sequence ID" value="OWJ54817.1"/>
    <property type="molecule type" value="Genomic_DNA"/>
</dbReference>
<protein>
    <recommendedName>
        <fullName evidence="3">KaiC domain-containing protein</fullName>
    </recommendedName>
</protein>
<keyword evidence="7" id="KW-1185">Reference proteome</keyword>
<dbReference type="Gene3D" id="3.40.50.300">
    <property type="entry name" value="P-loop containing nucleotide triphosphate hydrolases"/>
    <property type="match status" value="1"/>
</dbReference>
<reference evidence="4 6" key="1">
    <citation type="submission" date="2015-10" db="EMBL/GenBank/DDBJ databases">
        <title>Complete genome sequence of hyperthermophilic archaeon Pyrodictium delaneyi Su06.</title>
        <authorList>
            <person name="Jung J.-H."/>
            <person name="Lin J."/>
            <person name="Holden J.F."/>
            <person name="Park C.-S."/>
        </authorList>
    </citation>
    <scope>NUCLEOTIDE SEQUENCE [LARGE SCALE GENOMIC DNA]</scope>
    <source>
        <strain evidence="4 6">Su06</strain>
    </source>
</reference>
<sequence>MPTEWIKLGIQLLDKLLPRGLPRRSFMLLAGEGGAGKSLIVQLIAGNMLNRGEKVVYVCLDDDPESIVESMESRGIEARRYVAQGRLLFIDGYGARYGLESEDYVAERLSTLDTHAAAATIQRLVDLNGVKGNGLVVIDSLYPFFLRYEPTVVYDFVNVLRVSLAKRRSVFTLATLHTPSQLYAEIAAILEHMVDVFAVVRYHSEALEAGVAVREILVKKAKGTPISQGWTSFVITDEGLVEARVRVKTVQG</sequence>
<keyword evidence="2" id="KW-0067">ATP-binding</keyword>
<proteinExistence type="predicted"/>
<dbReference type="Pfam" id="PF06745">
    <property type="entry name" value="ATPase"/>
    <property type="match status" value="1"/>
</dbReference>
<dbReference type="Proteomes" id="UP000196694">
    <property type="component" value="Unassembled WGS sequence"/>
</dbReference>
<keyword evidence="1" id="KW-0547">Nucleotide-binding</keyword>
<dbReference type="OrthoDB" id="27015at2157"/>
<evidence type="ECO:0000256" key="2">
    <source>
        <dbReference type="ARBA" id="ARBA00022840"/>
    </source>
</evidence>
<dbReference type="RefSeq" id="WP_055410415.1">
    <property type="nucleotide sequence ID" value="NZ_CP013011.1"/>
</dbReference>
<dbReference type="AlphaFoldDB" id="A0A0P0N535"/>